<dbReference type="InterPro" id="IPR050597">
    <property type="entry name" value="Cytochrome_c_Oxidase_Subunit"/>
</dbReference>
<dbReference type="RefSeq" id="WP_152282052.1">
    <property type="nucleotide sequence ID" value="NZ_WFLI01000006.1"/>
</dbReference>
<dbReference type="InterPro" id="IPR036909">
    <property type="entry name" value="Cyt_c-like_dom_sf"/>
</dbReference>
<dbReference type="PIRSF" id="PIRSF000005">
    <property type="entry name" value="Cytochrome_c4"/>
    <property type="match status" value="1"/>
</dbReference>
<dbReference type="AlphaFoldDB" id="A0A6I1I6N3"/>
<evidence type="ECO:0000256" key="1">
    <source>
        <dbReference type="ARBA" id="ARBA00004418"/>
    </source>
</evidence>
<keyword evidence="10" id="KW-0732">Signal</keyword>
<feature type="domain" description="Cytochrome c" evidence="11">
    <location>
        <begin position="41"/>
        <end position="128"/>
    </location>
</feature>
<evidence type="ECO:0000256" key="3">
    <source>
        <dbReference type="ARBA" id="ARBA00022617"/>
    </source>
</evidence>
<evidence type="ECO:0000259" key="11">
    <source>
        <dbReference type="PROSITE" id="PS51007"/>
    </source>
</evidence>
<dbReference type="PANTHER" id="PTHR33751">
    <property type="entry name" value="CBB3-TYPE CYTOCHROME C OXIDASE SUBUNIT FIXP"/>
    <property type="match status" value="1"/>
</dbReference>
<feature type="binding site" description="covalent" evidence="8">
    <location>
        <position position="159"/>
    </location>
    <ligand>
        <name>heme c</name>
        <dbReference type="ChEBI" id="CHEBI:61717"/>
        <label>2</label>
    </ligand>
</feature>
<dbReference type="GO" id="GO:0042597">
    <property type="term" value="C:periplasmic space"/>
    <property type="evidence" value="ECO:0007669"/>
    <property type="project" value="UniProtKB-SubCell"/>
</dbReference>
<name>A0A6I1I6N3_9BURK</name>
<feature type="binding site" description="covalent" evidence="8">
    <location>
        <position position="162"/>
    </location>
    <ligand>
        <name>heme c</name>
        <dbReference type="ChEBI" id="CHEBI:61717"/>
        <label>2</label>
    </ligand>
</feature>
<keyword evidence="6" id="KW-0249">Electron transport</keyword>
<comment type="caution">
    <text evidence="12">The sequence shown here is derived from an EMBL/GenBank/DDBJ whole genome shotgun (WGS) entry which is preliminary data.</text>
</comment>
<feature type="binding site" description="axial binding residue" evidence="9">
    <location>
        <position position="66"/>
    </location>
    <ligand>
        <name>heme c</name>
        <dbReference type="ChEBI" id="CHEBI:61717"/>
        <label>1</label>
    </ligand>
    <ligandPart>
        <name>Fe</name>
        <dbReference type="ChEBI" id="CHEBI:18248"/>
    </ligandPart>
</feature>
<dbReference type="Gene3D" id="1.10.760.10">
    <property type="entry name" value="Cytochrome c-like domain"/>
    <property type="match status" value="2"/>
</dbReference>
<dbReference type="EMBL" id="WFLI01000006">
    <property type="protein sequence ID" value="KAB8065670.1"/>
    <property type="molecule type" value="Genomic_DNA"/>
</dbReference>
<feature type="domain" description="Cytochrome c" evidence="11">
    <location>
        <begin position="138"/>
        <end position="229"/>
    </location>
</feature>
<dbReference type="Proteomes" id="UP000468717">
    <property type="component" value="Unassembled WGS sequence"/>
</dbReference>
<dbReference type="PRINTS" id="PR00605">
    <property type="entry name" value="CYTCHROMECIC"/>
</dbReference>
<comment type="subcellular location">
    <subcellularLocation>
        <location evidence="1">Periplasm</location>
    </subcellularLocation>
</comment>
<dbReference type="PANTHER" id="PTHR33751:SF9">
    <property type="entry name" value="CYTOCHROME C4"/>
    <property type="match status" value="1"/>
</dbReference>
<dbReference type="InterPro" id="IPR009056">
    <property type="entry name" value="Cyt_c-like_dom"/>
</dbReference>
<gene>
    <name evidence="12" type="ORF">GCN75_07805</name>
</gene>
<accession>A0A6I1I6N3</accession>
<keyword evidence="7 9" id="KW-0408">Iron</keyword>
<protein>
    <submittedName>
        <fullName evidence="12">C-type cytochrome</fullName>
    </submittedName>
</protein>
<comment type="PTM">
    <text evidence="8">Binds 2 heme c groups covalently per subunit.</text>
</comment>
<feature type="binding site" description="covalent" evidence="8">
    <location>
        <position position="65"/>
    </location>
    <ligand>
        <name>heme c</name>
        <dbReference type="ChEBI" id="CHEBI:61717"/>
        <label>1</label>
    </ligand>
</feature>
<feature type="signal peptide" evidence="10">
    <location>
        <begin position="1"/>
        <end position="25"/>
    </location>
</feature>
<evidence type="ECO:0000256" key="7">
    <source>
        <dbReference type="ARBA" id="ARBA00023004"/>
    </source>
</evidence>
<evidence type="ECO:0000256" key="8">
    <source>
        <dbReference type="PIRSR" id="PIRSR000005-1"/>
    </source>
</evidence>
<dbReference type="GO" id="GO:0009055">
    <property type="term" value="F:electron transfer activity"/>
    <property type="evidence" value="ECO:0007669"/>
    <property type="project" value="InterPro"/>
</dbReference>
<dbReference type="InterPro" id="IPR008168">
    <property type="entry name" value="Cyt_C_IC"/>
</dbReference>
<evidence type="ECO:0000256" key="6">
    <source>
        <dbReference type="ARBA" id="ARBA00022982"/>
    </source>
</evidence>
<evidence type="ECO:0000313" key="12">
    <source>
        <dbReference type="EMBL" id="KAB8065670.1"/>
    </source>
</evidence>
<feature type="binding site" description="covalent" evidence="8">
    <location>
        <position position="62"/>
    </location>
    <ligand>
        <name>heme c</name>
        <dbReference type="ChEBI" id="CHEBI:61717"/>
        <label>1</label>
    </ligand>
</feature>
<proteinExistence type="predicted"/>
<dbReference type="Pfam" id="PF00034">
    <property type="entry name" value="Cytochrom_C"/>
    <property type="match status" value="2"/>
</dbReference>
<keyword evidence="4 9" id="KW-0479">Metal-binding</keyword>
<dbReference type="InterPro" id="IPR024167">
    <property type="entry name" value="Cytochrome_c4-like"/>
</dbReference>
<dbReference type="SUPFAM" id="SSF46626">
    <property type="entry name" value="Cytochrome c"/>
    <property type="match status" value="2"/>
</dbReference>
<organism evidence="12 13">
    <name type="scientific">Janthinobacterium violaceinigrum</name>
    <dbReference type="NCBI Taxonomy" id="2654252"/>
    <lineage>
        <taxon>Bacteria</taxon>
        <taxon>Pseudomonadati</taxon>
        <taxon>Pseudomonadota</taxon>
        <taxon>Betaproteobacteria</taxon>
        <taxon>Burkholderiales</taxon>
        <taxon>Oxalobacteraceae</taxon>
        <taxon>Janthinobacterium</taxon>
    </lineage>
</organism>
<evidence type="ECO:0000256" key="9">
    <source>
        <dbReference type="PIRSR" id="PIRSR000005-2"/>
    </source>
</evidence>
<feature type="binding site" description="axial binding residue" evidence="9">
    <location>
        <position position="163"/>
    </location>
    <ligand>
        <name>heme c</name>
        <dbReference type="ChEBI" id="CHEBI:61717"/>
        <label>2</label>
    </ligand>
    <ligandPart>
        <name>Fe</name>
        <dbReference type="ChEBI" id="CHEBI:18248"/>
    </ligandPart>
</feature>
<evidence type="ECO:0000256" key="10">
    <source>
        <dbReference type="SAM" id="SignalP"/>
    </source>
</evidence>
<evidence type="ECO:0000256" key="4">
    <source>
        <dbReference type="ARBA" id="ARBA00022723"/>
    </source>
</evidence>
<dbReference type="PROSITE" id="PS51007">
    <property type="entry name" value="CYTC"/>
    <property type="match status" value="2"/>
</dbReference>
<evidence type="ECO:0000256" key="2">
    <source>
        <dbReference type="ARBA" id="ARBA00022448"/>
    </source>
</evidence>
<dbReference type="GO" id="GO:0020037">
    <property type="term" value="F:heme binding"/>
    <property type="evidence" value="ECO:0007669"/>
    <property type="project" value="InterPro"/>
</dbReference>
<feature type="binding site" description="axial binding residue" evidence="9">
    <location>
        <position position="206"/>
    </location>
    <ligand>
        <name>heme c</name>
        <dbReference type="ChEBI" id="CHEBI:61717"/>
        <label>2</label>
    </ligand>
    <ligandPart>
        <name>Fe</name>
        <dbReference type="ChEBI" id="CHEBI:18248"/>
    </ligandPart>
</feature>
<sequence length="229" mass="23952">MNRAFSPFVQSMLLALLAVSATASAVEEPKPAHAPAVAVKADAAKGATLYADGDAARGLPACVSCHGAAGNSTITVNPKLAGQHESYIYKQLVDFTTPERNQPVMTTYAKMLSDADKKNIAAYLGAQLSKPGAAKNKDTIDLGKKIYRGGIASKQVAACASCHGATGNGIPVQYPRIAGQHQDYTVAQLAMFRSTKADARKNSAQMHTIAARMSDDEIAAVADYIAGLK</sequence>
<feature type="chain" id="PRO_5026125361" evidence="10">
    <location>
        <begin position="26"/>
        <end position="229"/>
    </location>
</feature>
<dbReference type="GO" id="GO:0005506">
    <property type="term" value="F:iron ion binding"/>
    <property type="evidence" value="ECO:0007669"/>
    <property type="project" value="InterPro"/>
</dbReference>
<evidence type="ECO:0000256" key="5">
    <source>
        <dbReference type="ARBA" id="ARBA00022764"/>
    </source>
</evidence>
<keyword evidence="3 8" id="KW-0349">Heme</keyword>
<keyword evidence="5" id="KW-0574">Periplasm</keyword>
<keyword evidence="13" id="KW-1185">Reference proteome</keyword>
<feature type="binding site" description="axial binding residue" evidence="9">
    <location>
        <position position="105"/>
    </location>
    <ligand>
        <name>heme c</name>
        <dbReference type="ChEBI" id="CHEBI:61717"/>
        <label>1</label>
    </ligand>
    <ligandPart>
        <name>Fe</name>
        <dbReference type="ChEBI" id="CHEBI:18248"/>
    </ligandPart>
</feature>
<reference evidence="12 13" key="1">
    <citation type="submission" date="2019-10" db="EMBL/GenBank/DDBJ databases">
        <title>Three novel species isolated from a subtropical stream in China.</title>
        <authorList>
            <person name="Lu H."/>
        </authorList>
    </citation>
    <scope>NUCLEOTIDE SEQUENCE [LARGE SCALE GENOMIC DNA]</scope>
    <source>
        <strain evidence="12 13">FT13W</strain>
    </source>
</reference>
<evidence type="ECO:0000313" key="13">
    <source>
        <dbReference type="Proteomes" id="UP000468717"/>
    </source>
</evidence>
<keyword evidence="2" id="KW-0813">Transport</keyword>